<dbReference type="InterPro" id="IPR036397">
    <property type="entry name" value="RNaseH_sf"/>
</dbReference>
<dbReference type="Proteomes" id="UP001515480">
    <property type="component" value="Unassembled WGS sequence"/>
</dbReference>
<keyword evidence="3" id="KW-1185">Reference proteome</keyword>
<evidence type="ECO:0000313" key="3">
    <source>
        <dbReference type="Proteomes" id="UP001515480"/>
    </source>
</evidence>
<proteinExistence type="predicted"/>
<dbReference type="GO" id="GO:0003676">
    <property type="term" value="F:nucleic acid binding"/>
    <property type="evidence" value="ECO:0007669"/>
    <property type="project" value="InterPro"/>
</dbReference>
<feature type="region of interest" description="Disordered" evidence="1">
    <location>
        <begin position="224"/>
        <end position="256"/>
    </location>
</feature>
<organism evidence="2 3">
    <name type="scientific">Prymnesium parvum</name>
    <name type="common">Toxic golden alga</name>
    <dbReference type="NCBI Taxonomy" id="97485"/>
    <lineage>
        <taxon>Eukaryota</taxon>
        <taxon>Haptista</taxon>
        <taxon>Haptophyta</taxon>
        <taxon>Prymnesiophyceae</taxon>
        <taxon>Prymnesiales</taxon>
        <taxon>Prymnesiaceae</taxon>
        <taxon>Prymnesium</taxon>
    </lineage>
</organism>
<reference evidence="2 3" key="1">
    <citation type="journal article" date="2024" name="Science">
        <title>Giant polyketide synthase enzymes in the biosynthesis of giant marine polyether toxins.</title>
        <authorList>
            <person name="Fallon T.R."/>
            <person name="Shende V.V."/>
            <person name="Wierzbicki I.H."/>
            <person name="Pendleton A.L."/>
            <person name="Watervoot N.F."/>
            <person name="Auber R.P."/>
            <person name="Gonzalez D.J."/>
            <person name="Wisecaver J.H."/>
            <person name="Moore B.S."/>
        </authorList>
    </citation>
    <scope>NUCLEOTIDE SEQUENCE [LARGE SCALE GENOMIC DNA]</scope>
    <source>
        <strain evidence="2 3">12B1</strain>
    </source>
</reference>
<dbReference type="Gene3D" id="3.30.420.10">
    <property type="entry name" value="Ribonuclease H-like superfamily/Ribonuclease H"/>
    <property type="match status" value="1"/>
</dbReference>
<feature type="compositionally biased region" description="Basic and acidic residues" evidence="1">
    <location>
        <begin position="47"/>
        <end position="56"/>
    </location>
</feature>
<accession>A0AB34JKW8</accession>
<feature type="region of interest" description="Disordered" evidence="1">
    <location>
        <begin position="1"/>
        <end position="65"/>
    </location>
</feature>
<evidence type="ECO:0000313" key="2">
    <source>
        <dbReference type="EMBL" id="KAL1522041.1"/>
    </source>
</evidence>
<protein>
    <recommendedName>
        <fullName evidence="4">Transposase Tc1-like domain-containing protein</fullName>
    </recommendedName>
</protein>
<comment type="caution">
    <text evidence="2">The sequence shown here is derived from an EMBL/GenBank/DDBJ whole genome shotgun (WGS) entry which is preliminary data.</text>
</comment>
<name>A0AB34JKW8_PRYPA</name>
<evidence type="ECO:0008006" key="4">
    <source>
        <dbReference type="Google" id="ProtNLM"/>
    </source>
</evidence>
<gene>
    <name evidence="2" type="ORF">AB1Y20_021686</name>
</gene>
<evidence type="ECO:0000256" key="1">
    <source>
        <dbReference type="SAM" id="MobiDB-lite"/>
    </source>
</evidence>
<sequence length="256" mass="28660">MMPRLKVAEADQHGSSTGARKQGAPKPARGRRQPPKPLGHGRASRMRATERTESGHKLRHHLTSDEQAAIILRYKELPEGKRQKSPGLDKIAADFNVAKQMPAKLVKRLKNEGKLPTRKGVGGRPRAMTLEKEEELKKVVKEHAYDLTFRQIEELTGIPSSTASRFMKEDNGWRLAGKSCKPYLTEANVKAREAWAKKHKKNQWKGHMDIDEKWFNVYSHSGKLKLPPGLEEPETRPGTRASSPGRTRAASLAAGE</sequence>
<dbReference type="EMBL" id="JBGBPQ010000007">
    <property type="protein sequence ID" value="KAL1522041.1"/>
    <property type="molecule type" value="Genomic_DNA"/>
</dbReference>
<dbReference type="AlphaFoldDB" id="A0AB34JKW8"/>
<feature type="compositionally biased region" description="Basic and acidic residues" evidence="1">
    <location>
        <begin position="1"/>
        <end position="12"/>
    </location>
</feature>